<keyword evidence="1" id="KW-0472">Membrane</keyword>
<keyword evidence="1" id="KW-0812">Transmembrane</keyword>
<feature type="transmembrane region" description="Helical" evidence="1">
    <location>
        <begin position="6"/>
        <end position="26"/>
    </location>
</feature>
<sequence length="39" mass="4507">MPKPALWFLMPPFFLLSSITGGWFTLRQFKHTQPKRSGG</sequence>
<accession>R7ZQZ6</accession>
<keyword evidence="1" id="KW-1133">Transmembrane helix</keyword>
<gene>
    <name evidence="2" type="ORF">ADIS_2928</name>
</gene>
<comment type="caution">
    <text evidence="2">The sequence shown here is derived from an EMBL/GenBank/DDBJ whole genome shotgun (WGS) entry which is preliminary data.</text>
</comment>
<proteinExistence type="predicted"/>
<evidence type="ECO:0000313" key="3">
    <source>
        <dbReference type="Proteomes" id="UP000013909"/>
    </source>
</evidence>
<evidence type="ECO:0000256" key="1">
    <source>
        <dbReference type="SAM" id="Phobius"/>
    </source>
</evidence>
<evidence type="ECO:0000313" key="2">
    <source>
        <dbReference type="EMBL" id="EON76478.1"/>
    </source>
</evidence>
<dbReference type="Proteomes" id="UP000013909">
    <property type="component" value="Unassembled WGS sequence"/>
</dbReference>
<dbReference type="EMBL" id="AQHR01000085">
    <property type="protein sequence ID" value="EON76478.1"/>
    <property type="molecule type" value="Genomic_DNA"/>
</dbReference>
<keyword evidence="3" id="KW-1185">Reference proteome</keyword>
<dbReference type="AlphaFoldDB" id="R7ZQZ6"/>
<organism evidence="2 3">
    <name type="scientific">Lunatimonas lonarensis</name>
    <dbReference type="NCBI Taxonomy" id="1232681"/>
    <lineage>
        <taxon>Bacteria</taxon>
        <taxon>Pseudomonadati</taxon>
        <taxon>Bacteroidota</taxon>
        <taxon>Cytophagia</taxon>
        <taxon>Cytophagales</taxon>
        <taxon>Cyclobacteriaceae</taxon>
    </lineage>
</organism>
<protein>
    <submittedName>
        <fullName evidence="2">Uncharacterized protein</fullName>
    </submittedName>
</protein>
<reference evidence="2 3" key="1">
    <citation type="submission" date="2013-02" db="EMBL/GenBank/DDBJ databases">
        <title>A novel strain isolated from Lonar lake, Maharashtra, India.</title>
        <authorList>
            <person name="Singh A."/>
        </authorList>
    </citation>
    <scope>NUCLEOTIDE SEQUENCE [LARGE SCALE GENOMIC DNA]</scope>
    <source>
        <strain evidence="2 3">AK24</strain>
    </source>
</reference>
<name>R7ZQZ6_9BACT</name>